<reference evidence="2 3" key="1">
    <citation type="submission" date="2016-06" db="EMBL/GenBank/DDBJ databases">
        <authorList>
            <person name="Kjaerup R.B."/>
            <person name="Dalgaard T.S."/>
            <person name="Juul-Madsen H.R."/>
        </authorList>
    </citation>
    <scope>NUCLEOTIDE SEQUENCE [LARGE SCALE GENOMIC DNA]</scope>
</reference>
<evidence type="ECO:0000256" key="1">
    <source>
        <dbReference type="SAM" id="Phobius"/>
    </source>
</evidence>
<dbReference type="SUPFAM" id="SSF56784">
    <property type="entry name" value="HAD-like"/>
    <property type="match status" value="1"/>
</dbReference>
<evidence type="ECO:0000313" key="2">
    <source>
        <dbReference type="EMBL" id="SMQ48344.1"/>
    </source>
</evidence>
<keyword evidence="1" id="KW-1133">Transmembrane helix</keyword>
<dbReference type="PANTHER" id="PTHR46191:SF2">
    <property type="entry name" value="HALOACID DEHALOGENASE-LIKE HYDROLASE DOMAIN-CONTAINING PROTEIN 3"/>
    <property type="match status" value="1"/>
</dbReference>
<dbReference type="InterPro" id="IPR051828">
    <property type="entry name" value="HAD-like_hydrolase_domain"/>
</dbReference>
<keyword evidence="1" id="KW-0812">Transmembrane</keyword>
<name>A0A1X7RLN4_ZYMT9</name>
<feature type="transmembrane region" description="Helical" evidence="1">
    <location>
        <begin position="335"/>
        <end position="357"/>
    </location>
</feature>
<accession>A0A1X7RLN4</accession>
<dbReference type="Gene3D" id="3.40.50.1000">
    <property type="entry name" value="HAD superfamily/HAD-like"/>
    <property type="match status" value="1"/>
</dbReference>
<dbReference type="InterPro" id="IPR023214">
    <property type="entry name" value="HAD_sf"/>
</dbReference>
<keyword evidence="1" id="KW-0472">Membrane</keyword>
<dbReference type="GO" id="GO:0005634">
    <property type="term" value="C:nucleus"/>
    <property type="evidence" value="ECO:0007669"/>
    <property type="project" value="TreeGrafter"/>
</dbReference>
<gene>
    <name evidence="2" type="ORF">ZT3D7_G3493</name>
</gene>
<keyword evidence="3" id="KW-1185">Reference proteome</keyword>
<organism evidence="2 3">
    <name type="scientific">Zymoseptoria tritici (strain ST99CH_3D7)</name>
    <dbReference type="NCBI Taxonomy" id="1276538"/>
    <lineage>
        <taxon>Eukaryota</taxon>
        <taxon>Fungi</taxon>
        <taxon>Dikarya</taxon>
        <taxon>Ascomycota</taxon>
        <taxon>Pezizomycotina</taxon>
        <taxon>Dothideomycetes</taxon>
        <taxon>Dothideomycetidae</taxon>
        <taxon>Mycosphaerellales</taxon>
        <taxon>Mycosphaerellaceae</taxon>
        <taxon>Zymoseptoria</taxon>
    </lineage>
</organism>
<dbReference type="PANTHER" id="PTHR46191">
    <property type="match status" value="1"/>
</dbReference>
<dbReference type="Proteomes" id="UP000215127">
    <property type="component" value="Chromosome 3"/>
</dbReference>
<dbReference type="InterPro" id="IPR036412">
    <property type="entry name" value="HAD-like_sf"/>
</dbReference>
<protein>
    <submittedName>
        <fullName evidence="2">Uncharacterized protein</fullName>
    </submittedName>
</protein>
<dbReference type="Pfam" id="PF00702">
    <property type="entry name" value="Hydrolase"/>
    <property type="match status" value="1"/>
</dbReference>
<dbReference type="AlphaFoldDB" id="A0A1X7RLN4"/>
<dbReference type="Gene3D" id="1.10.150.720">
    <property type="entry name" value="Haloacid dehalogenase-like hydrolase"/>
    <property type="match status" value="1"/>
</dbReference>
<evidence type="ECO:0000313" key="3">
    <source>
        <dbReference type="Proteomes" id="UP000215127"/>
    </source>
</evidence>
<dbReference type="EMBL" id="LT853694">
    <property type="protein sequence ID" value="SMQ48344.1"/>
    <property type="molecule type" value="Genomic_DNA"/>
</dbReference>
<proteinExistence type="predicted"/>
<dbReference type="InterPro" id="IPR044924">
    <property type="entry name" value="HAD-SF_hydro_IA_REG-2-like_cap"/>
</dbReference>
<sequence>MPPRPRNLLLCFDAFGTLFTPRYPIAQQYGDVARSLGLGPFNNDDVAKSFKAAFKQESQANPNYGKANGLDPEKWWANIITNTFQPLTPPNTPLPADLVPKLLQRFWCEEGYTLFPDVVPLVRRIRRLHAASGTHVVIGVVTNSDDRVPQILRSLGMRVGSLRFGDSSGKKVEEAVEYDVDFSVMSYHVGHEKPDKRIFEAAEGMLMQTLEARGVSDSPGHDAWRKVYVGDEYAKDVVGALGAGWKAVLIDRERGGEGQDVKPLDDAPSASARRNARISPNFNTFFPPQPATPSSTLGRTLTYQPQVLASSSSALSVVAQDSYSRSNALSNLPRFASFSAAAALAVGFFVVAASVLGADAKAFMIYALADCGVWMGRLLLLESGCSGMVYLSRVTRKASTKGARLVMRHVLEREEKGREEVGRVRENSIAVGERGVWSVKRDSALHFFLGVGGLSSSSPAERFLGVWLDFGD</sequence>
<dbReference type="STRING" id="1276538.A0A1X7RLN4"/>